<feature type="compositionally biased region" description="Acidic residues" evidence="6">
    <location>
        <begin position="437"/>
        <end position="447"/>
    </location>
</feature>
<name>A0A8K0WWZ3_9HYPO</name>
<evidence type="ECO:0000256" key="6">
    <source>
        <dbReference type="SAM" id="MobiDB-lite"/>
    </source>
</evidence>
<accession>A0A8K0WWZ3</accession>
<comment type="subcellular location">
    <subcellularLocation>
        <location evidence="1">Nucleus</location>
    </subcellularLocation>
</comment>
<keyword evidence="3" id="KW-0805">Transcription regulation</keyword>
<evidence type="ECO:0000313" key="7">
    <source>
        <dbReference type="EMBL" id="KAH7329188.1"/>
    </source>
</evidence>
<comment type="caution">
    <text evidence="7">The sequence shown here is derived from an EMBL/GenBank/DDBJ whole genome shotgun (WGS) entry which is preliminary data.</text>
</comment>
<dbReference type="AlphaFoldDB" id="A0A8K0WWZ3"/>
<dbReference type="OrthoDB" id="515064at2759"/>
<evidence type="ECO:0000256" key="4">
    <source>
        <dbReference type="ARBA" id="ARBA00023163"/>
    </source>
</evidence>
<feature type="region of interest" description="Disordered" evidence="6">
    <location>
        <begin position="691"/>
        <end position="713"/>
    </location>
</feature>
<feature type="region of interest" description="Disordered" evidence="6">
    <location>
        <begin position="532"/>
        <end position="600"/>
    </location>
</feature>
<evidence type="ECO:0000256" key="3">
    <source>
        <dbReference type="ARBA" id="ARBA00023015"/>
    </source>
</evidence>
<feature type="compositionally biased region" description="Pro residues" evidence="6">
    <location>
        <begin position="581"/>
        <end position="599"/>
    </location>
</feature>
<evidence type="ECO:0000256" key="5">
    <source>
        <dbReference type="ARBA" id="ARBA00023242"/>
    </source>
</evidence>
<feature type="compositionally biased region" description="Basic and acidic residues" evidence="6">
    <location>
        <begin position="493"/>
        <end position="504"/>
    </location>
</feature>
<dbReference type="Proteomes" id="UP000813444">
    <property type="component" value="Unassembled WGS sequence"/>
</dbReference>
<protein>
    <submittedName>
        <fullName evidence="7">Uncharacterized protein</fullName>
    </submittedName>
</protein>
<feature type="region of interest" description="Disordered" evidence="6">
    <location>
        <begin position="423"/>
        <end position="504"/>
    </location>
</feature>
<organism evidence="7 8">
    <name type="scientific">Stachybotrys elegans</name>
    <dbReference type="NCBI Taxonomy" id="80388"/>
    <lineage>
        <taxon>Eukaryota</taxon>
        <taxon>Fungi</taxon>
        <taxon>Dikarya</taxon>
        <taxon>Ascomycota</taxon>
        <taxon>Pezizomycotina</taxon>
        <taxon>Sordariomycetes</taxon>
        <taxon>Hypocreomycetidae</taxon>
        <taxon>Hypocreales</taxon>
        <taxon>Stachybotryaceae</taxon>
        <taxon>Stachybotrys</taxon>
    </lineage>
</organism>
<evidence type="ECO:0000313" key="8">
    <source>
        <dbReference type="Proteomes" id="UP000813444"/>
    </source>
</evidence>
<feature type="compositionally biased region" description="Low complexity" evidence="6">
    <location>
        <begin position="12"/>
        <end position="31"/>
    </location>
</feature>
<dbReference type="Pfam" id="PF04855">
    <property type="entry name" value="SNF5"/>
    <property type="match status" value="1"/>
</dbReference>
<gene>
    <name evidence="7" type="ORF">B0I35DRAFT_345023</name>
</gene>
<comment type="similarity">
    <text evidence="2">Belongs to the SNF5 family.</text>
</comment>
<feature type="region of interest" description="Disordered" evidence="6">
    <location>
        <begin position="114"/>
        <end position="138"/>
    </location>
</feature>
<reference evidence="7" key="1">
    <citation type="journal article" date="2021" name="Nat. Commun.">
        <title>Genetic determinants of endophytism in the Arabidopsis root mycobiome.</title>
        <authorList>
            <person name="Mesny F."/>
            <person name="Miyauchi S."/>
            <person name="Thiergart T."/>
            <person name="Pickel B."/>
            <person name="Atanasova L."/>
            <person name="Karlsson M."/>
            <person name="Huettel B."/>
            <person name="Barry K.W."/>
            <person name="Haridas S."/>
            <person name="Chen C."/>
            <person name="Bauer D."/>
            <person name="Andreopoulos W."/>
            <person name="Pangilinan J."/>
            <person name="LaButti K."/>
            <person name="Riley R."/>
            <person name="Lipzen A."/>
            <person name="Clum A."/>
            <person name="Drula E."/>
            <person name="Henrissat B."/>
            <person name="Kohler A."/>
            <person name="Grigoriev I.V."/>
            <person name="Martin F.M."/>
            <person name="Hacquard S."/>
        </authorList>
    </citation>
    <scope>NUCLEOTIDE SEQUENCE</scope>
    <source>
        <strain evidence="7">MPI-CAGE-CH-0235</strain>
    </source>
</reference>
<feature type="region of interest" description="Disordered" evidence="6">
    <location>
        <begin position="370"/>
        <end position="393"/>
    </location>
</feature>
<dbReference type="GO" id="GO:0000228">
    <property type="term" value="C:nuclear chromosome"/>
    <property type="evidence" value="ECO:0007669"/>
    <property type="project" value="InterPro"/>
</dbReference>
<dbReference type="InterPro" id="IPR006939">
    <property type="entry name" value="SNF5"/>
</dbReference>
<feature type="compositionally biased region" description="Gly residues" evidence="6">
    <location>
        <begin position="1"/>
        <end position="11"/>
    </location>
</feature>
<keyword evidence="8" id="KW-1185">Reference proteome</keyword>
<feature type="compositionally biased region" description="Pro residues" evidence="6">
    <location>
        <begin position="551"/>
        <end position="564"/>
    </location>
</feature>
<dbReference type="EMBL" id="JAGPNK010000001">
    <property type="protein sequence ID" value="KAH7329188.1"/>
    <property type="molecule type" value="Genomic_DNA"/>
</dbReference>
<keyword evidence="5" id="KW-0539">Nucleus</keyword>
<feature type="compositionally biased region" description="Polar residues" evidence="6">
    <location>
        <begin position="696"/>
        <end position="706"/>
    </location>
</feature>
<dbReference type="GO" id="GO:0006338">
    <property type="term" value="P:chromatin remodeling"/>
    <property type="evidence" value="ECO:0007669"/>
    <property type="project" value="InterPro"/>
</dbReference>
<evidence type="ECO:0000256" key="1">
    <source>
        <dbReference type="ARBA" id="ARBA00004123"/>
    </source>
</evidence>
<keyword evidence="4" id="KW-0804">Transcription</keyword>
<proteinExistence type="inferred from homology"/>
<evidence type="ECO:0000256" key="2">
    <source>
        <dbReference type="ARBA" id="ARBA00010239"/>
    </source>
</evidence>
<dbReference type="PANTHER" id="PTHR10019">
    <property type="entry name" value="SNF5"/>
    <property type="match status" value="1"/>
</dbReference>
<sequence length="713" mass="79309">MGSGSGSGSGPGSTSSAASASAPSGGEDGASQPAAAEIPVRTKESFDKLMVERFTMRDAVGAAALGHQLEQTKELMQMTRDKIHEYKTVRTDYRQWFPPSKLYGEGYNGFANGYTEGPPRVVYPPQKPRPGRRTTPPLKYKRKDMLKQAEQHEELVPLRLEVEWDKIKLRDTFTWNLHERILAVELFAAQLVEDMGLKPPAAQPAYEQIVHQMREQLNDFYPFAYSEEDALDPELPYSAYKNDEMRILVKLNITIGQHTLVDQFEWEINNPANSPEEFAANMACDLSLSGEFTTAIAHCIREQCQLFTRSLYSIGHPFDGRPIEDPDLVAAFLPTPLPSVFRQQQQAKDYAPILYELSDADLERNETILSREQRRQKRSINRRGGPQLPDLKDRQRTVRTLIVSSVLPGAAANIEESRLYKRAAGAGRKRVVRDGDLSESEDSEDSAPDSPAPSHVAVGTARTRGMRGAASAAQQRMANLGRSETPEASSIAHHSETRTSRRFVEELDEPQHLLVTLRLNRDKLRRIMKGDYRDLRAASQSHPQTPAPARSMPPPATTPTPTPQPSGSTGNLPAGQIGRRPAPPVMPGQPTPPPPPPPEWLVAALKDLERQYPNGDRFEAMMKYSYLDPKTELPVQNQPLPEGVKYVWLPRIRCLDCTTKLYTPGPDKTAGKFETHLRFSGHIERVRARLAAEAQGQDQPSQSGRSDSGAPAP</sequence>
<feature type="region of interest" description="Disordered" evidence="6">
    <location>
        <begin position="1"/>
        <end position="41"/>
    </location>
</feature>